<evidence type="ECO:0000256" key="2">
    <source>
        <dbReference type="ARBA" id="ARBA00023002"/>
    </source>
</evidence>
<reference evidence="6 7" key="1">
    <citation type="submission" date="2023-05" db="EMBL/GenBank/DDBJ databases">
        <title>A 100% complete, gapless, phased diploid assembly of the Scenedesmus obliquus UTEX 3031 genome.</title>
        <authorList>
            <person name="Biondi T.C."/>
            <person name="Hanschen E.R."/>
            <person name="Kwon T."/>
            <person name="Eng W."/>
            <person name="Kruse C.P.S."/>
            <person name="Koehler S.I."/>
            <person name="Kunde Y."/>
            <person name="Gleasner C.D."/>
            <person name="You Mak K.T."/>
            <person name="Polle J."/>
            <person name="Hovde B.T."/>
            <person name="Starkenburg S.R."/>
        </authorList>
    </citation>
    <scope>NUCLEOTIDE SEQUENCE [LARGE SCALE GENOMIC DNA]</scope>
    <source>
        <strain evidence="6 7">DOE0152z</strain>
    </source>
</reference>
<feature type="domain" description="Aldehyde dehydrogenase" evidence="5">
    <location>
        <begin position="45"/>
        <end position="431"/>
    </location>
</feature>
<accession>A0ABY8UL53</accession>
<sequence>MSINATKLRHDLAPASPDDWKKLTEKDAFQALEQVKGQLFINNEWVDPKAGGKLDVVDPRTNDVVKQIASAEPDDVDAAVKAARKAFDEGPWPRMGGKGRGRLLSNLADLMEEHLTQLALLESLDAGKPLSQSMLKEIPLCIDNFRYFAGWADKLTGKVLPTDTPHHAYTLIEPLGVVAAITPWNFPLMEFTWKVAPALAAGNTVVIKVSKETALTALLMGDLAIQAGLPPGVLNILTGPGTSLGDALVEHPMVDKVTFTGSTSVGRGVGEKAGAGLKKYTLELGGKSPVIVCPDVDIDKAVEVAAMGLLYNMGQCCAAGTRLYVHTDIYDDFVAKYVKALQAWKVGDPFKHDTQHGPQINTRQLEKIQSYVDMGKKDPSCKLLCGGERVGDKGCYFQPTAFEVSDNAAKIAQEEIFGPVQCVFKWSDMEQPTAFEVSDNAAKVAQEEIFGPVQCVFKWSDMEQVITAANDNVYGLAAGVLAKSQATIDGLVRRLRAGTVWVNTYNVYDAGVPFGGYKESGVGREKSEYALQAYTQVKAVYQPLEDPKAWH</sequence>
<dbReference type="InterPro" id="IPR016162">
    <property type="entry name" value="Ald_DH_N"/>
</dbReference>
<dbReference type="Gene3D" id="3.40.309.10">
    <property type="entry name" value="Aldehyde Dehydrogenase, Chain A, domain 2"/>
    <property type="match status" value="2"/>
</dbReference>
<dbReference type="InterPro" id="IPR015590">
    <property type="entry name" value="Aldehyde_DH_dom"/>
</dbReference>
<dbReference type="Proteomes" id="UP001244341">
    <property type="component" value="Chromosome 14b"/>
</dbReference>
<dbReference type="SUPFAM" id="SSF53720">
    <property type="entry name" value="ALDH-like"/>
    <property type="match status" value="2"/>
</dbReference>
<dbReference type="EMBL" id="CP126221">
    <property type="protein sequence ID" value="WIA22258.1"/>
    <property type="molecule type" value="Genomic_DNA"/>
</dbReference>
<evidence type="ECO:0000256" key="3">
    <source>
        <dbReference type="PROSITE-ProRule" id="PRU10007"/>
    </source>
</evidence>
<dbReference type="PROSITE" id="PS00070">
    <property type="entry name" value="ALDEHYDE_DEHYDR_CYS"/>
    <property type="match status" value="1"/>
</dbReference>
<dbReference type="InterPro" id="IPR016163">
    <property type="entry name" value="Ald_DH_C"/>
</dbReference>
<dbReference type="PANTHER" id="PTHR11699">
    <property type="entry name" value="ALDEHYDE DEHYDROGENASE-RELATED"/>
    <property type="match status" value="1"/>
</dbReference>
<feature type="active site" evidence="3">
    <location>
        <position position="283"/>
    </location>
</feature>
<evidence type="ECO:0000256" key="4">
    <source>
        <dbReference type="RuleBase" id="RU003345"/>
    </source>
</evidence>
<keyword evidence="7" id="KW-1185">Reference proteome</keyword>
<dbReference type="Pfam" id="PF00171">
    <property type="entry name" value="Aldedh"/>
    <property type="match status" value="1"/>
</dbReference>
<proteinExistence type="inferred from homology"/>
<keyword evidence="2 4" id="KW-0560">Oxidoreductase</keyword>
<evidence type="ECO:0000256" key="1">
    <source>
        <dbReference type="ARBA" id="ARBA00009986"/>
    </source>
</evidence>
<evidence type="ECO:0000313" key="7">
    <source>
        <dbReference type="Proteomes" id="UP001244341"/>
    </source>
</evidence>
<gene>
    <name evidence="6" type="ORF">OEZ85_004580</name>
</gene>
<protein>
    <recommendedName>
        <fullName evidence="5">Aldehyde dehydrogenase domain-containing protein</fullName>
    </recommendedName>
</protein>
<dbReference type="Gene3D" id="3.40.605.10">
    <property type="entry name" value="Aldehyde Dehydrogenase, Chain A, domain 1"/>
    <property type="match status" value="1"/>
</dbReference>
<dbReference type="InterPro" id="IPR016161">
    <property type="entry name" value="Ald_DH/histidinol_DH"/>
</dbReference>
<name>A0ABY8UL53_TETOB</name>
<dbReference type="InterPro" id="IPR016160">
    <property type="entry name" value="Ald_DH_CS_CYS"/>
</dbReference>
<organism evidence="6 7">
    <name type="scientific">Tetradesmus obliquus</name>
    <name type="common">Green alga</name>
    <name type="synonym">Acutodesmus obliquus</name>
    <dbReference type="NCBI Taxonomy" id="3088"/>
    <lineage>
        <taxon>Eukaryota</taxon>
        <taxon>Viridiplantae</taxon>
        <taxon>Chlorophyta</taxon>
        <taxon>core chlorophytes</taxon>
        <taxon>Chlorophyceae</taxon>
        <taxon>CS clade</taxon>
        <taxon>Sphaeropleales</taxon>
        <taxon>Scenedesmaceae</taxon>
        <taxon>Tetradesmus</taxon>
    </lineage>
</organism>
<dbReference type="PROSITE" id="PS00687">
    <property type="entry name" value="ALDEHYDE_DEHYDR_GLU"/>
    <property type="match status" value="1"/>
</dbReference>
<evidence type="ECO:0000313" key="6">
    <source>
        <dbReference type="EMBL" id="WIA22258.1"/>
    </source>
</evidence>
<evidence type="ECO:0000259" key="5">
    <source>
        <dbReference type="Pfam" id="PF00171"/>
    </source>
</evidence>
<dbReference type="InterPro" id="IPR029510">
    <property type="entry name" value="Ald_DH_CS_GLU"/>
</dbReference>
<comment type="similarity">
    <text evidence="1 4">Belongs to the aldehyde dehydrogenase family.</text>
</comment>